<evidence type="ECO:0000313" key="2">
    <source>
        <dbReference type="EMBL" id="PTX42986.1"/>
    </source>
</evidence>
<evidence type="ECO:0000313" key="3">
    <source>
        <dbReference type="Proteomes" id="UP000244174"/>
    </source>
</evidence>
<dbReference type="SUPFAM" id="SSF51735">
    <property type="entry name" value="NAD(P)-binding Rossmann-fold domains"/>
    <property type="match status" value="1"/>
</dbReference>
<feature type="domain" description="NAD(P)-binding" evidence="1">
    <location>
        <begin position="4"/>
        <end position="303"/>
    </location>
</feature>
<reference evidence="2 3" key="1">
    <citation type="submission" date="2018-04" db="EMBL/GenBank/DDBJ databases">
        <title>Genomic Encyclopedia of Archaeal and Bacterial Type Strains, Phase II (KMG-II): from individual species to whole genera.</title>
        <authorList>
            <person name="Goeker M."/>
        </authorList>
    </citation>
    <scope>NUCLEOTIDE SEQUENCE [LARGE SCALE GENOMIC DNA]</scope>
    <source>
        <strain evidence="2 3">DSM 23082</strain>
    </source>
</reference>
<name>A0A2T6AGR7_9FLAO</name>
<dbReference type="Gene3D" id="3.40.50.720">
    <property type="entry name" value="NAD(P)-binding Rossmann-like Domain"/>
    <property type="match status" value="1"/>
</dbReference>
<protein>
    <submittedName>
        <fullName evidence="2">Nucleoside-diphosphate-sugar epimerase</fullName>
    </submittedName>
</protein>
<gene>
    <name evidence="2" type="ORF">C8P64_1509</name>
</gene>
<organism evidence="2 3">
    <name type="scientific">Christiangramia gaetbulicola</name>
    <dbReference type="NCBI Taxonomy" id="703340"/>
    <lineage>
        <taxon>Bacteria</taxon>
        <taxon>Pseudomonadati</taxon>
        <taxon>Bacteroidota</taxon>
        <taxon>Flavobacteriia</taxon>
        <taxon>Flavobacteriales</taxon>
        <taxon>Flavobacteriaceae</taxon>
        <taxon>Christiangramia</taxon>
    </lineage>
</organism>
<sequence>MNVLVTGAAGFIGSHFAEKLASQGHRVIGIDNFSNYYSRELKEKNARDLESKGIELIKFDLCDDGLSDIIQDEIHYIFHFAGQPGISVKSTFESYFQNNFIATNKLLNFALEQKELKLFVNLSTSSVYGKYATLAEDEETKPVSDYGVTKLAAEQLVLSKSRSNLLKACSLRLFSVYGPRERPDKLFTKLIDCAINDKKFPLFEGSTSHIRSFTFVGDIVEGILSVIGKEDICDGQIFNIGSENEHTTQEGIDNIEKITGKKIEFEHLPKRPGDQLRTSANIHKARKLLGYEPKTTFYEGLEKQTAWFKED</sequence>
<dbReference type="OrthoDB" id="8967463at2"/>
<dbReference type="RefSeq" id="WP_108171451.1">
    <property type="nucleotide sequence ID" value="NZ_QBKQ01000002.1"/>
</dbReference>
<evidence type="ECO:0000259" key="1">
    <source>
        <dbReference type="Pfam" id="PF16363"/>
    </source>
</evidence>
<comment type="caution">
    <text evidence="2">The sequence shown here is derived from an EMBL/GenBank/DDBJ whole genome shotgun (WGS) entry which is preliminary data.</text>
</comment>
<dbReference type="InterPro" id="IPR036291">
    <property type="entry name" value="NAD(P)-bd_dom_sf"/>
</dbReference>
<dbReference type="Pfam" id="PF16363">
    <property type="entry name" value="GDP_Man_Dehyd"/>
    <property type="match status" value="1"/>
</dbReference>
<proteinExistence type="predicted"/>
<dbReference type="AlphaFoldDB" id="A0A2T6AGR7"/>
<dbReference type="PRINTS" id="PR01713">
    <property type="entry name" value="NUCEPIMERASE"/>
</dbReference>
<dbReference type="PANTHER" id="PTHR43000">
    <property type="entry name" value="DTDP-D-GLUCOSE 4,6-DEHYDRATASE-RELATED"/>
    <property type="match status" value="1"/>
</dbReference>
<dbReference type="Proteomes" id="UP000244174">
    <property type="component" value="Unassembled WGS sequence"/>
</dbReference>
<keyword evidence="3" id="KW-1185">Reference proteome</keyword>
<dbReference type="InterPro" id="IPR016040">
    <property type="entry name" value="NAD(P)-bd_dom"/>
</dbReference>
<dbReference type="EMBL" id="QBKQ01000002">
    <property type="protein sequence ID" value="PTX42986.1"/>
    <property type="molecule type" value="Genomic_DNA"/>
</dbReference>
<accession>A0A2T6AGR7</accession>